<evidence type="ECO:0000313" key="2">
    <source>
        <dbReference type="EMBL" id="MFC5650283.1"/>
    </source>
</evidence>
<proteinExistence type="predicted"/>
<dbReference type="InterPro" id="IPR025311">
    <property type="entry name" value="DUF4166"/>
</dbReference>
<evidence type="ECO:0000313" key="3">
    <source>
        <dbReference type="Proteomes" id="UP001596047"/>
    </source>
</evidence>
<accession>A0ABW0VYK1</accession>
<dbReference type="RefSeq" id="WP_379188829.1">
    <property type="nucleotide sequence ID" value="NZ_JBHSOW010000047.1"/>
</dbReference>
<sequence>MASIYEQVMGSEFKKLHPRIQQRFGFNSTDRISSIGHGIMDSVWFAKWAALPLYLGTTRNIMFPQGGERVPFTIENFAYKDRFGRETVTWNRKFKFPKAIRQFDATMIYSSERAAIVDYLGNKQHLAVDLDLSAGENGGIRIRSGEQRFYEGWLQFRFPRWFTGTAEVCEWYDDWEEQFKISVQIDNPLFGPVFRYKGSFDVYYLDLKINRIPLDARPLREENRE</sequence>
<protein>
    <submittedName>
        <fullName evidence="2">DUF4166 domain-containing protein</fullName>
    </submittedName>
</protein>
<gene>
    <name evidence="2" type="ORF">ACFPYJ_14320</name>
</gene>
<dbReference type="EMBL" id="JBHSOW010000047">
    <property type="protein sequence ID" value="MFC5650283.1"/>
    <property type="molecule type" value="Genomic_DNA"/>
</dbReference>
<name>A0ABW0VYK1_9BACL</name>
<reference evidence="3" key="1">
    <citation type="journal article" date="2019" name="Int. J. Syst. Evol. Microbiol.">
        <title>The Global Catalogue of Microorganisms (GCM) 10K type strain sequencing project: providing services to taxonomists for standard genome sequencing and annotation.</title>
        <authorList>
            <consortium name="The Broad Institute Genomics Platform"/>
            <consortium name="The Broad Institute Genome Sequencing Center for Infectious Disease"/>
            <person name="Wu L."/>
            <person name="Ma J."/>
        </authorList>
    </citation>
    <scope>NUCLEOTIDE SEQUENCE [LARGE SCALE GENOMIC DNA]</scope>
    <source>
        <strain evidence="3">CGMCC 1.3240</strain>
    </source>
</reference>
<dbReference type="Pfam" id="PF13761">
    <property type="entry name" value="DUF4166"/>
    <property type="match status" value="1"/>
</dbReference>
<evidence type="ECO:0000259" key="1">
    <source>
        <dbReference type="Pfam" id="PF13761"/>
    </source>
</evidence>
<keyword evidence="3" id="KW-1185">Reference proteome</keyword>
<organism evidence="2 3">
    <name type="scientific">Paenibacillus solisilvae</name>
    <dbReference type="NCBI Taxonomy" id="2486751"/>
    <lineage>
        <taxon>Bacteria</taxon>
        <taxon>Bacillati</taxon>
        <taxon>Bacillota</taxon>
        <taxon>Bacilli</taxon>
        <taxon>Bacillales</taxon>
        <taxon>Paenibacillaceae</taxon>
        <taxon>Paenibacillus</taxon>
    </lineage>
</organism>
<feature type="domain" description="DUF4166" evidence="1">
    <location>
        <begin position="16"/>
        <end position="200"/>
    </location>
</feature>
<comment type="caution">
    <text evidence="2">The sequence shown here is derived from an EMBL/GenBank/DDBJ whole genome shotgun (WGS) entry which is preliminary data.</text>
</comment>
<dbReference type="Proteomes" id="UP001596047">
    <property type="component" value="Unassembled WGS sequence"/>
</dbReference>